<comment type="caution">
    <text evidence="3">The sequence shown here is derived from an EMBL/GenBank/DDBJ whole genome shotgun (WGS) entry which is preliminary data.</text>
</comment>
<evidence type="ECO:0000256" key="1">
    <source>
        <dbReference type="SAM" id="MobiDB-lite"/>
    </source>
</evidence>
<dbReference type="PANTHER" id="PTHR11567">
    <property type="entry name" value="ACID PHOSPHATASE-RELATED"/>
    <property type="match status" value="1"/>
</dbReference>
<evidence type="ECO:0000313" key="3">
    <source>
        <dbReference type="EMBL" id="KAH9829695.1"/>
    </source>
</evidence>
<evidence type="ECO:0000313" key="4">
    <source>
        <dbReference type="Proteomes" id="UP000814176"/>
    </source>
</evidence>
<organism evidence="3 4">
    <name type="scientific">Rhodofomes roseus</name>
    <dbReference type="NCBI Taxonomy" id="34475"/>
    <lineage>
        <taxon>Eukaryota</taxon>
        <taxon>Fungi</taxon>
        <taxon>Dikarya</taxon>
        <taxon>Basidiomycota</taxon>
        <taxon>Agaricomycotina</taxon>
        <taxon>Agaricomycetes</taxon>
        <taxon>Polyporales</taxon>
        <taxon>Rhodofomes</taxon>
    </lineage>
</organism>
<feature type="region of interest" description="Disordered" evidence="1">
    <location>
        <begin position="448"/>
        <end position="477"/>
    </location>
</feature>
<dbReference type="GeneID" id="72008852"/>
<evidence type="ECO:0000256" key="2">
    <source>
        <dbReference type="SAM" id="Phobius"/>
    </source>
</evidence>
<dbReference type="RefSeq" id="XP_047773138.1">
    <property type="nucleotide sequence ID" value="XM_047928120.1"/>
</dbReference>
<keyword evidence="2" id="KW-0812">Transmembrane</keyword>
<dbReference type="InterPro" id="IPR050645">
    <property type="entry name" value="Histidine_acid_phosphatase"/>
</dbReference>
<dbReference type="PANTHER" id="PTHR11567:SF142">
    <property type="entry name" value="PHOSPHOGLYCERATE MUTASE-LIKE PROTEIN"/>
    <property type="match status" value="1"/>
</dbReference>
<keyword evidence="2" id="KW-1133">Transmembrane helix</keyword>
<sequence>MASSSSSDNVIGVVIMARHGDRRGYYQSPVTYTASDTIITPLGEAKEWQLGALLRSIYLNESSSSYVQGIAPYTSAFNLSQVQVYADNSGEGSVIMDSAAALVQGLWQATDLQNTTLANGSTIISPLGGYQYVPINSVSPNEDITLDSTDQCKAFTTHTTTVYNSSIFQAKQEEAASFFSELSPYVGGRSLELDNMWNIYDYMNVQSIHNTTFAAALPSEYLAQARDLVDWQQYQVFTDPSFDGIGNIGFRTMLPGILNSFKQFQNASTGLKLSYYAISYKPFLGLFNMTGIVNDGQVPQAVVDYAGTTVFELRQPSSGSEPTVRLLFKNGTAATEYSPVTMSFSGWNGAQSGTDVPLSTFVSAFAPAAINSTLDWCQACGTTTERGCAVALAAAAETASSGGHQKISKVGAGFLGAGLTAAVFLMALGVLAFLGVLTVGGRRWRRKRAASGSKEKIRSASGGDVELHSEANSLSKV</sequence>
<name>A0ABQ8JZG1_9APHY</name>
<accession>A0ABQ8JZG1</accession>
<dbReference type="Proteomes" id="UP000814176">
    <property type="component" value="Unassembled WGS sequence"/>
</dbReference>
<feature type="transmembrane region" description="Helical" evidence="2">
    <location>
        <begin position="414"/>
        <end position="439"/>
    </location>
</feature>
<dbReference type="SUPFAM" id="SSF53254">
    <property type="entry name" value="Phosphoglycerate mutase-like"/>
    <property type="match status" value="1"/>
</dbReference>
<gene>
    <name evidence="3" type="ORF">C8Q71DRAFT_863075</name>
</gene>
<protein>
    <submittedName>
        <fullName evidence="3">Phosphoglycerate mutase-like protein</fullName>
    </submittedName>
</protein>
<keyword evidence="4" id="KW-1185">Reference proteome</keyword>
<reference evidence="3 4" key="1">
    <citation type="journal article" date="2021" name="Environ. Microbiol.">
        <title>Gene family expansions and transcriptome signatures uncover fungal adaptations to wood decay.</title>
        <authorList>
            <person name="Hage H."/>
            <person name="Miyauchi S."/>
            <person name="Viragh M."/>
            <person name="Drula E."/>
            <person name="Min B."/>
            <person name="Chaduli D."/>
            <person name="Navarro D."/>
            <person name="Favel A."/>
            <person name="Norest M."/>
            <person name="Lesage-Meessen L."/>
            <person name="Balint B."/>
            <person name="Merenyi Z."/>
            <person name="de Eugenio L."/>
            <person name="Morin E."/>
            <person name="Martinez A.T."/>
            <person name="Baldrian P."/>
            <person name="Stursova M."/>
            <person name="Martinez M.J."/>
            <person name="Novotny C."/>
            <person name="Magnuson J.K."/>
            <person name="Spatafora J.W."/>
            <person name="Maurice S."/>
            <person name="Pangilinan J."/>
            <person name="Andreopoulos W."/>
            <person name="LaButti K."/>
            <person name="Hundley H."/>
            <person name="Na H."/>
            <person name="Kuo A."/>
            <person name="Barry K."/>
            <person name="Lipzen A."/>
            <person name="Henrissat B."/>
            <person name="Riley R."/>
            <person name="Ahrendt S."/>
            <person name="Nagy L.G."/>
            <person name="Grigoriev I.V."/>
            <person name="Martin F."/>
            <person name="Rosso M.N."/>
        </authorList>
    </citation>
    <scope>NUCLEOTIDE SEQUENCE [LARGE SCALE GENOMIC DNA]</scope>
    <source>
        <strain evidence="3 4">CIRM-BRFM 1785</strain>
    </source>
</reference>
<dbReference type="InterPro" id="IPR029033">
    <property type="entry name" value="His_PPase_superfam"/>
</dbReference>
<proteinExistence type="predicted"/>
<dbReference type="EMBL" id="JADCUA010000036">
    <property type="protein sequence ID" value="KAH9829695.1"/>
    <property type="molecule type" value="Genomic_DNA"/>
</dbReference>
<dbReference type="Gene3D" id="3.40.50.1240">
    <property type="entry name" value="Phosphoglycerate mutase-like"/>
    <property type="match status" value="1"/>
</dbReference>
<keyword evidence="2" id="KW-0472">Membrane</keyword>